<dbReference type="PROSITE" id="PS51745">
    <property type="entry name" value="PB1"/>
    <property type="match status" value="1"/>
</dbReference>
<dbReference type="SMART" id="SM00666">
    <property type="entry name" value="PB1"/>
    <property type="match status" value="1"/>
</dbReference>
<dbReference type="AlphaFoldDB" id="A0AAD5LPV8"/>
<evidence type="ECO:0000313" key="3">
    <source>
        <dbReference type="Proteomes" id="UP001209570"/>
    </source>
</evidence>
<protein>
    <recommendedName>
        <fullName evidence="1">PB1 domain-containing protein</fullName>
    </recommendedName>
</protein>
<dbReference type="Pfam" id="PF00564">
    <property type="entry name" value="PB1"/>
    <property type="match status" value="1"/>
</dbReference>
<sequence>MACWEPRMTALKIAYKGELHRIRVDISSFSFEDLSALFSQTFALAPGSFVVQYNDPEGDVLNVTSQPEYVEACHIFLSNANEVKSLRFSAVTRAHVAFQENVAEPIVKAIEKLVETLKVAVEKVKQEQWAQRAHAGMEHTGDVLGRAAKDARESICAASKDAHETLCAASKEARESFTAASKEARESLSAAGKTIQEMPFDQMLKETTDGLKAAAEGISSFALELVDELKKIQIANTDVAASVAVQPEPPLAPTHVQVQEPEWEQVEEAAPIEEAPVVVVAEPEVVEVVAPSADELKWATQLAVVRDIFPGVATELVIDRLEQCNGNVEVVVNALMEQV</sequence>
<dbReference type="InterPro" id="IPR053793">
    <property type="entry name" value="PB1-like"/>
</dbReference>
<evidence type="ECO:0000259" key="1">
    <source>
        <dbReference type="PROSITE" id="PS51745"/>
    </source>
</evidence>
<accession>A0AAD5LPV8</accession>
<gene>
    <name evidence="2" type="ORF">P43SY_001072</name>
</gene>
<dbReference type="Gene3D" id="1.20.120.20">
    <property type="entry name" value="Apolipoprotein"/>
    <property type="match status" value="1"/>
</dbReference>
<dbReference type="Gene3D" id="3.10.20.90">
    <property type="entry name" value="Phosphatidylinositol 3-kinase Catalytic Subunit, Chain A, domain 1"/>
    <property type="match status" value="1"/>
</dbReference>
<evidence type="ECO:0000313" key="2">
    <source>
        <dbReference type="EMBL" id="KAJ0405313.1"/>
    </source>
</evidence>
<dbReference type="EMBL" id="JAKCXM010000047">
    <property type="protein sequence ID" value="KAJ0405313.1"/>
    <property type="molecule type" value="Genomic_DNA"/>
</dbReference>
<keyword evidence="3" id="KW-1185">Reference proteome</keyword>
<dbReference type="InterPro" id="IPR003892">
    <property type="entry name" value="CUE"/>
</dbReference>
<dbReference type="GO" id="GO:0043130">
    <property type="term" value="F:ubiquitin binding"/>
    <property type="evidence" value="ECO:0007669"/>
    <property type="project" value="InterPro"/>
</dbReference>
<dbReference type="SUPFAM" id="SSF54277">
    <property type="entry name" value="CAD &amp; PB1 domains"/>
    <property type="match status" value="1"/>
</dbReference>
<reference evidence="2" key="1">
    <citation type="submission" date="2021-12" db="EMBL/GenBank/DDBJ databases">
        <title>Prjna785345.</title>
        <authorList>
            <person name="Rujirawat T."/>
            <person name="Krajaejun T."/>
        </authorList>
    </citation>
    <scope>NUCLEOTIDE SEQUENCE</scope>
    <source>
        <strain evidence="2">Pi057C3</strain>
    </source>
</reference>
<dbReference type="InterPro" id="IPR000270">
    <property type="entry name" value="PB1_dom"/>
</dbReference>
<dbReference type="Pfam" id="PF02845">
    <property type="entry name" value="CUE"/>
    <property type="match status" value="1"/>
</dbReference>
<dbReference type="CDD" id="cd05992">
    <property type="entry name" value="PB1"/>
    <property type="match status" value="1"/>
</dbReference>
<proteinExistence type="predicted"/>
<dbReference type="Proteomes" id="UP001209570">
    <property type="component" value="Unassembled WGS sequence"/>
</dbReference>
<organism evidence="2 3">
    <name type="scientific">Pythium insidiosum</name>
    <name type="common">Pythiosis disease agent</name>
    <dbReference type="NCBI Taxonomy" id="114742"/>
    <lineage>
        <taxon>Eukaryota</taxon>
        <taxon>Sar</taxon>
        <taxon>Stramenopiles</taxon>
        <taxon>Oomycota</taxon>
        <taxon>Peronosporomycetes</taxon>
        <taxon>Pythiales</taxon>
        <taxon>Pythiaceae</taxon>
        <taxon>Pythium</taxon>
    </lineage>
</organism>
<name>A0AAD5LPV8_PYTIN</name>
<feature type="domain" description="PB1" evidence="1">
    <location>
        <begin position="8"/>
        <end position="90"/>
    </location>
</feature>
<dbReference type="Gene3D" id="1.10.8.10">
    <property type="entry name" value="DNA helicase RuvA subunit, C-terminal domain"/>
    <property type="match status" value="1"/>
</dbReference>
<comment type="caution">
    <text evidence="2">The sequence shown here is derived from an EMBL/GenBank/DDBJ whole genome shotgun (WGS) entry which is preliminary data.</text>
</comment>